<evidence type="ECO:0000313" key="1">
    <source>
        <dbReference type="EMBL" id="CAG5078631.1"/>
    </source>
</evidence>
<name>A0ABN7RIQ4_OIKDI</name>
<reference evidence="1 2" key="1">
    <citation type="submission" date="2021-04" db="EMBL/GenBank/DDBJ databases">
        <authorList>
            <person name="Bliznina A."/>
        </authorList>
    </citation>
    <scope>NUCLEOTIDE SEQUENCE [LARGE SCALE GENOMIC DNA]</scope>
</reference>
<keyword evidence="2" id="KW-1185">Reference proteome</keyword>
<gene>
    <name evidence="1" type="ORF">OKIOD_LOCUS597</name>
</gene>
<protein>
    <submittedName>
        <fullName evidence="1">Oidioi.mRNA.OKI2018_I69.PAR.g9039.t1.cds</fullName>
    </submittedName>
</protein>
<dbReference type="Proteomes" id="UP001158576">
    <property type="component" value="Chromosome PAR"/>
</dbReference>
<proteinExistence type="predicted"/>
<organism evidence="1 2">
    <name type="scientific">Oikopleura dioica</name>
    <name type="common">Tunicate</name>
    <dbReference type="NCBI Taxonomy" id="34765"/>
    <lineage>
        <taxon>Eukaryota</taxon>
        <taxon>Metazoa</taxon>
        <taxon>Chordata</taxon>
        <taxon>Tunicata</taxon>
        <taxon>Appendicularia</taxon>
        <taxon>Copelata</taxon>
        <taxon>Oikopleuridae</taxon>
        <taxon>Oikopleura</taxon>
    </lineage>
</organism>
<dbReference type="EMBL" id="OU015568">
    <property type="protein sequence ID" value="CAG5078631.1"/>
    <property type="molecule type" value="Genomic_DNA"/>
</dbReference>
<accession>A0ABN7RIQ4</accession>
<sequence length="143" mass="17833">MFDAKRLCLVPELRQQLARLHQYNRDLHNNYHDNYRSHYDYFNNKHDSHHNFPQNNNHNWYNREFHKNDYKNYENHYDSFSLIYKDKNNTNIYDYINHETDSNHNIPQNIDPNRFENINLDNHIEHLYLLDIFNSYVFIDNDP</sequence>
<evidence type="ECO:0000313" key="2">
    <source>
        <dbReference type="Proteomes" id="UP001158576"/>
    </source>
</evidence>